<dbReference type="EMBL" id="CP010951">
    <property type="protein sequence ID" value="AMO21567.1"/>
    <property type="molecule type" value="Genomic_DNA"/>
</dbReference>
<keyword evidence="4" id="KW-1185">Reference proteome</keyword>
<dbReference type="RefSeq" id="WP_061494920.1">
    <property type="nucleotide sequence ID" value="NZ_CP010951.1"/>
</dbReference>
<accession>A0A127JNJ5</accession>
<feature type="transmembrane region" description="Helical" evidence="1">
    <location>
        <begin position="174"/>
        <end position="192"/>
    </location>
</feature>
<organism evidence="3 4">
    <name type="scientific">Ramlibacter tataouinensis</name>
    <dbReference type="NCBI Taxonomy" id="94132"/>
    <lineage>
        <taxon>Bacteria</taxon>
        <taxon>Pseudomonadati</taxon>
        <taxon>Pseudomonadota</taxon>
        <taxon>Betaproteobacteria</taxon>
        <taxon>Burkholderiales</taxon>
        <taxon>Comamonadaceae</taxon>
        <taxon>Ramlibacter</taxon>
    </lineage>
</organism>
<dbReference type="PIRSF" id="PIRSF016919">
    <property type="entry name" value="HupE_UreJ"/>
    <property type="match status" value="1"/>
</dbReference>
<feature type="transmembrane region" description="Helical" evidence="1">
    <location>
        <begin position="46"/>
        <end position="66"/>
    </location>
</feature>
<name>A0A127JNJ5_9BURK</name>
<reference evidence="3 4" key="1">
    <citation type="journal article" date="2014" name="Int. J. Syst. Evol. Microbiol.">
        <title>Ramlibacter solisilvae sp. nov., isolated from forest soil, and emended description of the genus Ramlibacter.</title>
        <authorList>
            <person name="Lee H.J."/>
            <person name="Lee S.H."/>
            <person name="Lee S.S."/>
            <person name="Lee J.S."/>
            <person name="Kim Y."/>
            <person name="Kim S.C."/>
            <person name="Jeon C.O."/>
        </authorList>
    </citation>
    <scope>NUCLEOTIDE SEQUENCE [LARGE SCALE GENOMIC DNA]</scope>
    <source>
        <strain evidence="3 4">5-10</strain>
    </source>
</reference>
<keyword evidence="1" id="KW-1133">Transmembrane helix</keyword>
<feature type="transmembrane region" description="Helical" evidence="1">
    <location>
        <begin position="73"/>
        <end position="91"/>
    </location>
</feature>
<dbReference type="AlphaFoldDB" id="A0A127JNJ5"/>
<feature type="signal peptide" evidence="2">
    <location>
        <begin position="1"/>
        <end position="22"/>
    </location>
</feature>
<feature type="chain" id="PRO_5007449500" evidence="2">
    <location>
        <begin position="23"/>
        <end position="196"/>
    </location>
</feature>
<dbReference type="Proteomes" id="UP000070433">
    <property type="component" value="Chromosome"/>
</dbReference>
<sequence length="196" mass="19713">MNRSLRLVLALGMVALAQAAHAHSEITSGGGLVRGFMHPLTGSDHLLAMVAVGMWGAVLGPPLVWVLPVTFPLLMVFGAVAALAGIALPAIEPGVALSVMVLGGAIGAFWRAPLPAALAVVAFFGFLHGFAHGRELPEAASPAAYAAGFVLASGLLHGTGIAIGTVRAAPHGKLALRIFGAAIALVGVGMLVQRLA</sequence>
<evidence type="ECO:0000256" key="1">
    <source>
        <dbReference type="SAM" id="Phobius"/>
    </source>
</evidence>
<dbReference type="InterPro" id="IPR007038">
    <property type="entry name" value="HupE_UreJ"/>
</dbReference>
<protein>
    <submittedName>
        <fullName evidence="3">Uncharacterized protein</fullName>
    </submittedName>
</protein>
<gene>
    <name evidence="3" type="ORF">UC35_00130</name>
</gene>
<evidence type="ECO:0000313" key="4">
    <source>
        <dbReference type="Proteomes" id="UP000070433"/>
    </source>
</evidence>
<evidence type="ECO:0000256" key="2">
    <source>
        <dbReference type="SAM" id="SignalP"/>
    </source>
</evidence>
<proteinExistence type="predicted"/>
<keyword evidence="1" id="KW-0472">Membrane</keyword>
<feature type="transmembrane region" description="Helical" evidence="1">
    <location>
        <begin position="111"/>
        <end position="131"/>
    </location>
</feature>
<evidence type="ECO:0000313" key="3">
    <source>
        <dbReference type="EMBL" id="AMO21567.1"/>
    </source>
</evidence>
<keyword evidence="2" id="KW-0732">Signal</keyword>
<dbReference type="Pfam" id="PF04955">
    <property type="entry name" value="HupE_UreJ"/>
    <property type="match status" value="1"/>
</dbReference>
<dbReference type="OrthoDB" id="9808192at2"/>
<keyword evidence="1" id="KW-0812">Transmembrane</keyword>
<feature type="transmembrane region" description="Helical" evidence="1">
    <location>
        <begin position="143"/>
        <end position="168"/>
    </location>
</feature>